<proteinExistence type="predicted"/>
<dbReference type="InterPro" id="IPR023825">
    <property type="entry name" value="CRISPR-assoc_RAMP_BGP1436"/>
</dbReference>
<dbReference type="Proteomes" id="UP000680679">
    <property type="component" value="Chromosome"/>
</dbReference>
<evidence type="ECO:0008006" key="4">
    <source>
        <dbReference type="Google" id="ProtNLM"/>
    </source>
</evidence>
<sequence>MRIETEIKGKFTSKNETEMVSFVAKKEDGRNWAAPLKLVSKGTGGDISVGLAVCLEISGDFIKSVQKNRHQPVKADSVPNTHPTVLPYGFVPIDIKHAVTDEPVWHDGSGNGDLLSGEILCELEALTPVLPGNVRYQAQNANQPDLQRWGFGEISPEKQIAEPLRLPDGRVVIAGSALKGMIRQSLGALTSAPMERVGERHFTYRPNLDFNKFGIKERYVVRPARVVAARDGGWDIEVFDDARRAVQFVRQGDNPPSQTTYRRVTYKGGIDGEGLLAEAFNPRSRTYPDAFVPQKAGLQLHLPAELYQRYLDDQRKVLSDDEIGHLTAHPNSKNFKVGVGEVAAAIRQHADFSPNQLIYVELTTDSQSRVTQQSKVVSCGHHFRYRWAYTSSIREQNGQLRACLTPLADERTAGKPERLTGARLLFGYVRDDKTNPVGKDVFERLAGRIAINHAVSDGTPRFLGDPARGYCIPLKILGQPKPSAWEFYLQQPTDSKNPLNTYGDLPGDSGGELAGRKFYRHQPSTKQSDITASDTDIINSDQATLARFVCDSGTRFRFSIRFARLRLWELGALLAVLEPHLLADGGKEDDYAHKLGLGRPLGMGSVRITRKAVRIRTEKEGAFLDDSAQDSLLKEALQVLQERLNDDQVQPWLSAHRIVKGQRLGYPLAETKVDGKRVQTIYAWHTNEVRRPYSQLRRQQSPDWSDLAGKIRSKR</sequence>
<name>A0ABM7QQV7_9GAMM</name>
<evidence type="ECO:0000313" key="3">
    <source>
        <dbReference type="Proteomes" id="UP000680679"/>
    </source>
</evidence>
<keyword evidence="3" id="KW-1185">Reference proteome</keyword>
<protein>
    <recommendedName>
        <fullName evidence="4">DUF324 domain-containing protein</fullName>
    </recommendedName>
</protein>
<organism evidence="2 3">
    <name type="scientific">Allochromatium tepidum</name>
    <dbReference type="NCBI Taxonomy" id="553982"/>
    <lineage>
        <taxon>Bacteria</taxon>
        <taxon>Pseudomonadati</taxon>
        <taxon>Pseudomonadota</taxon>
        <taxon>Gammaproteobacteria</taxon>
        <taxon>Chromatiales</taxon>
        <taxon>Chromatiaceae</taxon>
        <taxon>Allochromatium</taxon>
    </lineage>
</organism>
<gene>
    <name evidence="2" type="ORF">Atep_29710</name>
</gene>
<evidence type="ECO:0000313" key="2">
    <source>
        <dbReference type="EMBL" id="BCU08294.1"/>
    </source>
</evidence>
<dbReference type="RefSeq" id="WP_213379340.1">
    <property type="nucleotide sequence ID" value="NZ_AP024563.1"/>
</dbReference>
<feature type="region of interest" description="Disordered" evidence="1">
    <location>
        <begin position="694"/>
        <end position="715"/>
    </location>
</feature>
<dbReference type="CDD" id="cd09726">
    <property type="entry name" value="RAMP_I_III"/>
    <property type="match status" value="1"/>
</dbReference>
<dbReference type="NCBIfam" id="TIGR03986">
    <property type="entry name" value="TIGR03986 family CRISPR-associated RAMP protein"/>
    <property type="match status" value="1"/>
</dbReference>
<reference evidence="2 3" key="1">
    <citation type="submission" date="2021-04" db="EMBL/GenBank/DDBJ databases">
        <title>Complete genome sequencing of Allochromatium tepidum strain NZ.</title>
        <authorList>
            <person name="Tsukatani Y."/>
            <person name="Mori H."/>
        </authorList>
    </citation>
    <scope>NUCLEOTIDE SEQUENCE [LARGE SCALE GENOMIC DNA]</scope>
    <source>
        <strain evidence="2 3">NZ</strain>
    </source>
</reference>
<accession>A0ABM7QQV7</accession>
<dbReference type="EMBL" id="AP024563">
    <property type="protein sequence ID" value="BCU08294.1"/>
    <property type="molecule type" value="Genomic_DNA"/>
</dbReference>
<evidence type="ECO:0000256" key="1">
    <source>
        <dbReference type="SAM" id="MobiDB-lite"/>
    </source>
</evidence>